<evidence type="ECO:0000259" key="4">
    <source>
        <dbReference type="PROSITE" id="PS50280"/>
    </source>
</evidence>
<dbReference type="OrthoDB" id="341421at2759"/>
<dbReference type="CDD" id="cd19177">
    <property type="entry name" value="SET_SETD4"/>
    <property type="match status" value="1"/>
</dbReference>
<accession>Q4V9I9</accession>
<dbReference type="GO" id="GO:0046975">
    <property type="term" value="F:histone H3K36 methyltransferase activity"/>
    <property type="evidence" value="ECO:0000318"/>
    <property type="project" value="GO_Central"/>
</dbReference>
<reference evidence="7" key="4">
    <citation type="journal article" date="2015" name="J. Comp. Neurol.">
        <title>Comprehensive expression map of transcription regulators in the adult zebrafish telencephalon reveals distinct neurogenic niches.</title>
        <authorList>
            <person name="Diotel N."/>
            <person name="Rodriguez Viales R."/>
            <person name="Armant O."/>
            <person name="Marz M."/>
            <person name="Ferg M."/>
            <person name="Rastegar S."/>
            <person name="Strahle U."/>
        </authorList>
    </citation>
    <scope>NUCLEOTIDE SEQUENCE</scope>
</reference>
<dbReference type="GO" id="GO:0006338">
    <property type="term" value="P:chromatin remodeling"/>
    <property type="evidence" value="ECO:0000318"/>
    <property type="project" value="GO_Central"/>
</dbReference>
<dbReference type="GO" id="GO:0032259">
    <property type="term" value="P:methylation"/>
    <property type="evidence" value="ECO:0007669"/>
    <property type="project" value="UniProtKB-KW"/>
</dbReference>
<dbReference type="PANTHER" id="PTHR13271:SF151">
    <property type="entry name" value="SET DOMAIN-CONTAINING PROTEIN 4"/>
    <property type="match status" value="1"/>
</dbReference>
<dbReference type="GO" id="GO:0042800">
    <property type="term" value="F:histone H3K4 methyltransferase activity"/>
    <property type="evidence" value="ECO:0000318"/>
    <property type="project" value="GO_Central"/>
</dbReference>
<dbReference type="EC" id="2.1.1.364" evidence="7"/>
<dbReference type="EMBL" id="BC096876">
    <property type="protein sequence ID" value="AAH96876.1"/>
    <property type="molecule type" value="mRNA"/>
</dbReference>
<reference evidence="6" key="3">
    <citation type="journal article" date="2013" name="Nature">
        <title>The zebrafish reference genome sequence and its relationship to the human genome.</title>
        <authorList>
            <consortium name="Genome Reference Consortium Zebrafish"/>
            <person name="Howe K."/>
            <person name="Clark M.D."/>
            <person name="Torroja C.F."/>
            <person name="Torrance J."/>
            <person name="Berthelot C."/>
            <person name="Muffato M."/>
            <person name="Collins J.E."/>
            <person name="Humphray S."/>
            <person name="McLaren K."/>
            <person name="Matthews L."/>
            <person name="McLaren S."/>
            <person name="Sealy I."/>
            <person name="Caccamo M."/>
            <person name="Churcher C."/>
            <person name="Scott C."/>
            <person name="Barrett J.C."/>
            <person name="Koch R."/>
            <person name="Rauch G.J."/>
            <person name="White S."/>
            <person name="Chow W."/>
            <person name="Kilian B."/>
            <person name="Quintais L.T."/>
            <person name="Guerra-Assuncao J.A."/>
            <person name="Zhou Y."/>
            <person name="Gu Y."/>
            <person name="Yen J."/>
            <person name="Vogel J.H."/>
            <person name="Eyre T."/>
            <person name="Redmond S."/>
            <person name="Banerjee R."/>
            <person name="Chi J."/>
            <person name="Fu B."/>
            <person name="Langley E."/>
            <person name="Maguire S.F."/>
            <person name="Laird G.K."/>
            <person name="Lloyd D."/>
            <person name="Kenyon E."/>
            <person name="Donaldson S."/>
            <person name="Sehra H."/>
            <person name="Almeida-King J."/>
            <person name="Loveland J."/>
            <person name="Trevanion S."/>
            <person name="Jones M."/>
            <person name="Quail M."/>
            <person name="Willey D."/>
            <person name="Hunt A."/>
            <person name="Burton J."/>
            <person name="Sims S."/>
            <person name="McLay K."/>
            <person name="Plumb B."/>
            <person name="Davis J."/>
            <person name="Clee C."/>
            <person name="Oliver K."/>
            <person name="Clark R."/>
            <person name="Riddle C."/>
            <person name="Elliot D."/>
            <person name="Eliott D."/>
            <person name="Threadgold G."/>
            <person name="Harden G."/>
            <person name="Ware D."/>
            <person name="Begum S."/>
            <person name="Mortimore B."/>
            <person name="Mortimer B."/>
            <person name="Kerry G."/>
            <person name="Heath P."/>
            <person name="Phillimore B."/>
            <person name="Tracey A."/>
            <person name="Corby N."/>
            <person name="Dunn M."/>
            <person name="Johnson C."/>
            <person name="Wood J."/>
            <person name="Clark S."/>
            <person name="Pelan S."/>
            <person name="Griffiths G."/>
            <person name="Smith M."/>
            <person name="Glithero R."/>
            <person name="Howden P."/>
            <person name="Barker N."/>
            <person name="Lloyd C."/>
            <person name="Stevens C."/>
            <person name="Harley J."/>
            <person name="Holt K."/>
            <person name="Panagiotidis G."/>
            <person name="Lovell J."/>
            <person name="Beasley H."/>
            <person name="Henderson C."/>
            <person name="Gordon D."/>
            <person name="Auger K."/>
            <person name="Wright D."/>
            <person name="Collins J."/>
            <person name="Raisen C."/>
            <person name="Dyer L."/>
            <person name="Leung K."/>
            <person name="Robertson L."/>
            <person name="Ambridge K."/>
            <person name="Leongamornlert D."/>
            <person name="McGuire S."/>
            <person name="Gilderthorp R."/>
            <person name="Griffiths C."/>
            <person name="Manthravadi D."/>
            <person name="Nichol S."/>
            <person name="Barker G."/>
            <person name="Whitehead S."/>
            <person name="Kay M."/>
            <person name="Brown J."/>
            <person name="Murnane C."/>
            <person name="Gray E."/>
            <person name="Humphries M."/>
            <person name="Sycamore N."/>
            <person name="Barker D."/>
            <person name="Saunders D."/>
            <person name="Wallis J."/>
            <person name="Babbage A."/>
            <person name="Hammond S."/>
            <person name="Mashreghi-Mohammadi M."/>
            <person name="Barr L."/>
            <person name="Martin S."/>
            <person name="Wray P."/>
            <person name="Ellington A."/>
            <person name="Matthews N."/>
            <person name="Ellwood M."/>
            <person name="Woodmansey R."/>
            <person name="Clark G."/>
            <person name="Cooper J."/>
            <person name="Cooper J."/>
            <person name="Tromans A."/>
            <person name="Grafham D."/>
            <person name="Skuce C."/>
            <person name="Pandian R."/>
            <person name="Andrews R."/>
            <person name="Harrison E."/>
            <person name="Kimberley A."/>
            <person name="Garnett J."/>
            <person name="Fosker N."/>
            <person name="Hall R."/>
            <person name="Garner P."/>
            <person name="Kelly D."/>
            <person name="Bird C."/>
            <person name="Palmer S."/>
            <person name="Gehring I."/>
            <person name="Berger A."/>
            <person name="Dooley C.M."/>
            <person name="Ersan-Urun Z."/>
            <person name="Eser C."/>
            <person name="Geiger H."/>
            <person name="Geisler M."/>
            <person name="Karotki L."/>
            <person name="Kirn A."/>
            <person name="Konantz J."/>
            <person name="Konantz M."/>
            <person name="Oberlander M."/>
            <person name="Rudolph-Geiger S."/>
            <person name="Teucke M."/>
            <person name="Lanz C."/>
            <person name="Raddatz G."/>
            <person name="Osoegawa K."/>
            <person name="Zhu B."/>
            <person name="Rapp A."/>
            <person name="Widaa S."/>
            <person name="Langford C."/>
            <person name="Yang F."/>
            <person name="Schuster S.C."/>
            <person name="Carter N.P."/>
            <person name="Harrow J."/>
            <person name="Ning Z."/>
            <person name="Herrero J."/>
            <person name="Searle S.M."/>
            <person name="Enright A."/>
            <person name="Geisler R."/>
            <person name="Plasterk R.H."/>
            <person name="Lee C."/>
            <person name="Westerfield M."/>
            <person name="de Jong P.J."/>
            <person name="Zon L.I."/>
            <person name="Postlethwait J.H."/>
            <person name="Nusslein-Volhard C."/>
            <person name="Hubbard T.J."/>
            <person name="Roest Crollius H."/>
            <person name="Rogers J."/>
            <person name="Stemple D.L."/>
        </authorList>
    </citation>
    <scope>NUCLEOTIDE SEQUENCE [LARGE SCALE GENOMIC DNA]</scope>
</reference>
<proteinExistence type="evidence at transcript level"/>
<evidence type="ECO:0000313" key="8">
    <source>
        <dbReference type="ZFIN" id="ZDB-GENE-050808-2"/>
    </source>
</evidence>
<dbReference type="PIRSF" id="PIRSF027158">
    <property type="entry name" value="Lys_MTase_YDR198C_prd"/>
    <property type="match status" value="1"/>
</dbReference>
<dbReference type="InterPro" id="IPR016852">
    <property type="entry name" value="SET_MeTrfase"/>
</dbReference>
<dbReference type="AlphaFoldDB" id="Q4V9I9"/>
<gene>
    <name evidence="5 7 8" type="primary">setd4</name>
    <name evidence="7" type="synonym">dZ63M10.4</name>
    <name evidence="7" type="synonym">zgc:112252</name>
</gene>
<dbReference type="InterPro" id="IPR050600">
    <property type="entry name" value="SETD3_SETD6_MTase"/>
</dbReference>
<dbReference type="Pfam" id="PF00856">
    <property type="entry name" value="SET"/>
    <property type="match status" value="1"/>
</dbReference>
<dbReference type="InterPro" id="IPR001214">
    <property type="entry name" value="SET_dom"/>
</dbReference>
<evidence type="ECO:0000256" key="2">
    <source>
        <dbReference type="ARBA" id="ARBA00022679"/>
    </source>
</evidence>
<organism evidence="5">
    <name type="scientific">Danio rerio</name>
    <name type="common">Zebrafish</name>
    <name type="synonym">Brachydanio rerio</name>
    <dbReference type="NCBI Taxonomy" id="7955"/>
    <lineage>
        <taxon>Eukaryota</taxon>
        <taxon>Metazoa</taxon>
        <taxon>Chordata</taxon>
        <taxon>Craniata</taxon>
        <taxon>Vertebrata</taxon>
        <taxon>Euteleostomi</taxon>
        <taxon>Actinopterygii</taxon>
        <taxon>Neopterygii</taxon>
        <taxon>Teleostei</taxon>
        <taxon>Ostariophysi</taxon>
        <taxon>Cypriniformes</taxon>
        <taxon>Danionidae</taxon>
        <taxon>Danioninae</taxon>
        <taxon>Danio</taxon>
    </lineage>
</organism>
<reference evidence="7" key="6">
    <citation type="journal article" date="2019" name="Gene">
        <title>The Kdm/Kmt gene families in the self-fertilizing mangrove rivulus fish, Kryptolebias marmoratus, suggest involvement of histone methylation machinery in development and reproduction.</title>
        <authorList>
            <person name="Fellous A."/>
            <person name="Earley R.L."/>
            <person name="Silvestre F."/>
        </authorList>
    </citation>
    <scope>NUCLEOTIDE SEQUENCE</scope>
</reference>
<evidence type="ECO:0000256" key="3">
    <source>
        <dbReference type="ARBA" id="ARBA00022691"/>
    </source>
</evidence>
<evidence type="ECO:0000256" key="1">
    <source>
        <dbReference type="ARBA" id="ARBA00022603"/>
    </source>
</evidence>
<evidence type="ECO:0000313" key="7">
    <source>
        <dbReference type="RefSeq" id="NP_001039027.1"/>
    </source>
</evidence>
<dbReference type="KEGG" id="dre:564058"/>
<dbReference type="CTD" id="54093"/>
<dbReference type="SUPFAM" id="SSF82199">
    <property type="entry name" value="SET domain"/>
    <property type="match status" value="1"/>
</dbReference>
<keyword evidence="3" id="KW-0949">S-adenosyl-L-methionine</keyword>
<keyword evidence="6" id="KW-1185">Reference proteome</keyword>
<dbReference type="AGR" id="ZFIN:ZDB-GENE-050808-2"/>
<dbReference type="RefSeq" id="NP_001039027.1">
    <property type="nucleotide sequence ID" value="NM_001045562.1"/>
</dbReference>
<evidence type="ECO:0000313" key="5">
    <source>
        <dbReference type="EMBL" id="AAH96876.1"/>
    </source>
</evidence>
<reference evidence="7" key="7">
    <citation type="submission" date="2025-04" db="UniProtKB">
        <authorList>
            <consortium name="RefSeq"/>
        </authorList>
    </citation>
    <scope>IDENTIFICATION</scope>
</reference>
<protein>
    <submittedName>
        <fullName evidence="5">SET domain containing 4</fullName>
    </submittedName>
    <submittedName>
        <fullName evidence="7">SET domain-containing protein 4</fullName>
        <ecNumber evidence="7">2.1.1.364</ecNumber>
    </submittedName>
</protein>
<dbReference type="GO" id="GO:0050729">
    <property type="term" value="P:positive regulation of inflammatory response"/>
    <property type="evidence" value="ECO:0000318"/>
    <property type="project" value="GO_Central"/>
</dbReference>
<evidence type="ECO:0000313" key="6">
    <source>
        <dbReference type="Proteomes" id="UP000000437"/>
    </source>
</evidence>
<keyword evidence="2" id="KW-0808">Transferase</keyword>
<reference evidence="7" key="5">
    <citation type="journal article" date="2015" name="Nat. Commun.">
        <title>RFX transcription factors are essential for hearing in mice.</title>
        <authorList>
            <person name="Elkon R."/>
            <person name="Milon B."/>
            <person name="Morrison L."/>
            <person name="Shah M."/>
            <person name="Vijayakumar S."/>
            <person name="Racherla M."/>
            <person name="Leitch C.C."/>
            <person name="Silipino L."/>
            <person name="Hadi S."/>
            <person name="Weiss-Gayet M."/>
            <person name="Barras E."/>
            <person name="Schmid C.D."/>
            <person name="Ait-Lounis A."/>
            <person name="Barnes A."/>
            <person name="Song Y."/>
            <person name="Eisenman D.J."/>
            <person name="Eliyahu E."/>
            <person name="Frolenkov G.I."/>
            <person name="Strome S.E."/>
            <person name="Durand B."/>
            <person name="Zaghloul N.A."/>
            <person name="Jones S.M."/>
            <person name="Reith W."/>
            <person name="Hertzano R."/>
        </authorList>
    </citation>
    <scope>NUCLEOTIDE SEQUENCE</scope>
</reference>
<dbReference type="Gene3D" id="3.90.1410.10">
    <property type="entry name" value="set domain protein methyltransferase, domain 1"/>
    <property type="match status" value="1"/>
</dbReference>
<dbReference type="InterPro" id="IPR044429">
    <property type="entry name" value="SETD4_SET"/>
</dbReference>
<dbReference type="InterPro" id="IPR046341">
    <property type="entry name" value="SET_dom_sf"/>
</dbReference>
<dbReference type="PROSITE" id="PS50280">
    <property type="entry name" value="SET"/>
    <property type="match status" value="1"/>
</dbReference>
<dbReference type="GO" id="GO:0045944">
    <property type="term" value="P:positive regulation of transcription by RNA polymerase II"/>
    <property type="evidence" value="ECO:0000318"/>
    <property type="project" value="GO_Central"/>
</dbReference>
<dbReference type="GO" id="GO:0003713">
    <property type="term" value="F:transcription coactivator activity"/>
    <property type="evidence" value="ECO:0000318"/>
    <property type="project" value="GO_Central"/>
</dbReference>
<sequence length="440" mass="51145">MNKTRCRAGRRARKKRRKKHEDFSIVTLSHEAQFVLLRRWLNERGFTSQSLIPVNFHDTGRGLMATQTIKAKNSVISLPEECLLTTSTVLKSYMADYIKRWHPPISPLLALCCFLISERHHGEASEWNPYIDILPKTYTCPLYFPDNVIELLPRSLQKKATQQKEQFQELFSSSQTFFHSLQPLFNQPTEELFSQDALRWAWCSVNTRTVYMEHDQSKYLSREKDVYALAPYLDLLNHCPNVQVEAGFNKETRCYEIRSVNGCKKFQQAFINYGPHDNHRLLLEYGFVAPCNPHSVVYVDLETLKVGLDEKDKQLKEKLLYLKDNDFLRNLTFGMDGPSWRLMTALRLLSLKPQQYTRWKSVLLGAAVSQDREDWCIESALKLCNNLTEDNVKALERLAQLKEGANQSGLEQLCVVESLRREEQNILGHTRGLLQNLLRQ</sequence>
<dbReference type="Proteomes" id="UP000000437">
    <property type="component" value="Chromosome 1"/>
</dbReference>
<dbReference type="GeneID" id="564058"/>
<dbReference type="Pfam" id="PF09273">
    <property type="entry name" value="Rubis-subs-bind"/>
    <property type="match status" value="1"/>
</dbReference>
<dbReference type="FunFam" id="3.90.1410.10:FF:000002">
    <property type="entry name" value="SET domain-containing protein 4 isoform X1"/>
    <property type="match status" value="1"/>
</dbReference>
<dbReference type="GO" id="GO:0140945">
    <property type="term" value="F:histone H3K4 monomethyltransferase activity"/>
    <property type="evidence" value="ECO:0007669"/>
    <property type="project" value="UniProtKB-EC"/>
</dbReference>
<dbReference type="PANTHER" id="PTHR13271">
    <property type="entry name" value="UNCHARACTERIZED PUTATIVE METHYLTRANSFERASE"/>
    <property type="match status" value="1"/>
</dbReference>
<reference evidence="5" key="1">
    <citation type="submission" date="2005-06" db="EMBL/GenBank/DDBJ databases">
        <authorList>
            <consortium name="NIH - Zebrafish Gene Collection (ZGC) project"/>
        </authorList>
    </citation>
    <scope>NUCLEOTIDE SEQUENCE [LARGE SCALE MRNA]</scope>
    <source>
        <tissue evidence="5">Ovary</tissue>
    </source>
</reference>
<dbReference type="Gene3D" id="3.90.1420.10">
    <property type="entry name" value="Rubisco LSMT, substrate-binding domain"/>
    <property type="match status" value="1"/>
</dbReference>
<reference evidence="7" key="2">
    <citation type="journal article" date="2013" name="Nat. Cell Biol.">
        <title>A network of epigenetic regulators guides developmental haematopoiesis in vivo.</title>
        <authorList>
            <person name="Huang H.T."/>
            <person name="Kathrein K.L."/>
            <person name="Barton A."/>
            <person name="Gitlin Z."/>
            <person name="Huang Y.H."/>
            <person name="Ward T.P."/>
            <person name="Hofmann O."/>
            <person name="Dibiase A."/>
            <person name="Song A."/>
            <person name="Tyekucheva S."/>
            <person name="Hide W."/>
            <person name="Zhou Y."/>
            <person name="Zon L.I."/>
        </authorList>
    </citation>
    <scope>NUCLEOTIDE SEQUENCE</scope>
</reference>
<name>Q4V9I9_DANRE</name>
<dbReference type="InterPro" id="IPR015353">
    <property type="entry name" value="Rubisco_LSMT_subst-bd"/>
</dbReference>
<dbReference type="ZFIN" id="ZDB-GENE-050808-2">
    <property type="gene designation" value="setd4"/>
</dbReference>
<keyword evidence="1" id="KW-0489">Methyltransferase</keyword>
<dbReference type="InterPro" id="IPR036464">
    <property type="entry name" value="Rubisco_LSMT_subst-bd_sf"/>
</dbReference>
<feature type="domain" description="SET" evidence="4">
    <location>
        <begin position="49"/>
        <end position="274"/>
    </location>
</feature>